<organism evidence="7 8">
    <name type="scientific">Haliangium ochraceum (strain DSM 14365 / JCM 11303 / SMP-2)</name>
    <dbReference type="NCBI Taxonomy" id="502025"/>
    <lineage>
        <taxon>Bacteria</taxon>
        <taxon>Pseudomonadati</taxon>
        <taxon>Myxococcota</taxon>
        <taxon>Polyangia</taxon>
        <taxon>Haliangiales</taxon>
        <taxon>Kofleriaceae</taxon>
        <taxon>Haliangium</taxon>
    </lineage>
</organism>
<comment type="subcellular location">
    <subcellularLocation>
        <location evidence="1">Cell membrane</location>
        <topology evidence="1">Multi-pass membrane protein</topology>
    </subcellularLocation>
</comment>
<evidence type="ECO:0000256" key="3">
    <source>
        <dbReference type="ARBA" id="ARBA00022692"/>
    </source>
</evidence>
<dbReference type="EMBL" id="CP001804">
    <property type="protein sequence ID" value="ACY18152.1"/>
    <property type="molecule type" value="Genomic_DNA"/>
</dbReference>
<sequence length="212" mass="22515">MLTYFLMGIAVGVISGMPIGPVNLAVIDSTFRYNLRRGLAVGAGGALGDGLYALLGILLMGPIFDRYPILTPLLYALSGVLLFLYSVRVIRSAPAVPVGRPEHTTSAPRHKSLSTAFLVGVALVLMNPAAIVTWVIIVGWFMQDATIGNGAVAALGVCLGSLAWFSSIANLAERKRHIIGEKILLITRIIAYLILAASIVAMGRAVYEFAAY</sequence>
<dbReference type="STRING" id="502025.Hoch_5675"/>
<feature type="transmembrane region" description="Helical" evidence="6">
    <location>
        <begin position="69"/>
        <end position="87"/>
    </location>
</feature>
<keyword evidence="4 6" id="KW-1133">Transmembrane helix</keyword>
<proteinExistence type="predicted"/>
<dbReference type="Proteomes" id="UP000001880">
    <property type="component" value="Chromosome"/>
</dbReference>
<evidence type="ECO:0000313" key="8">
    <source>
        <dbReference type="Proteomes" id="UP000001880"/>
    </source>
</evidence>
<feature type="transmembrane region" description="Helical" evidence="6">
    <location>
        <begin position="116"/>
        <end position="141"/>
    </location>
</feature>
<dbReference type="PANTHER" id="PTHR30086:SF20">
    <property type="entry name" value="ARGININE EXPORTER PROTEIN ARGO-RELATED"/>
    <property type="match status" value="1"/>
</dbReference>
<gene>
    <name evidence="7" type="ordered locus">Hoch_5675</name>
</gene>
<protein>
    <submittedName>
        <fullName evidence="7">Lysine exporter protein (LYSE/YGGA)</fullName>
    </submittedName>
</protein>
<dbReference type="RefSeq" id="WP_012830744.1">
    <property type="nucleotide sequence ID" value="NC_013440.1"/>
</dbReference>
<dbReference type="GO" id="GO:0015171">
    <property type="term" value="F:amino acid transmembrane transporter activity"/>
    <property type="evidence" value="ECO:0007669"/>
    <property type="project" value="TreeGrafter"/>
</dbReference>
<dbReference type="AlphaFoldDB" id="D0LGC7"/>
<name>D0LGC7_HALO1</name>
<evidence type="ECO:0000256" key="1">
    <source>
        <dbReference type="ARBA" id="ARBA00004651"/>
    </source>
</evidence>
<dbReference type="GO" id="GO:0005886">
    <property type="term" value="C:plasma membrane"/>
    <property type="evidence" value="ECO:0007669"/>
    <property type="project" value="UniProtKB-SubCell"/>
</dbReference>
<keyword evidence="2" id="KW-1003">Cell membrane</keyword>
<feature type="transmembrane region" description="Helical" evidence="6">
    <location>
        <begin position="6"/>
        <end position="27"/>
    </location>
</feature>
<dbReference type="InterPro" id="IPR001123">
    <property type="entry name" value="LeuE-type"/>
</dbReference>
<feature type="transmembrane region" description="Helical" evidence="6">
    <location>
        <begin position="183"/>
        <end position="207"/>
    </location>
</feature>
<feature type="transmembrane region" description="Helical" evidence="6">
    <location>
        <begin position="147"/>
        <end position="171"/>
    </location>
</feature>
<feature type="transmembrane region" description="Helical" evidence="6">
    <location>
        <begin position="39"/>
        <end position="63"/>
    </location>
</feature>
<dbReference type="PANTHER" id="PTHR30086">
    <property type="entry name" value="ARGININE EXPORTER PROTEIN ARGO"/>
    <property type="match status" value="1"/>
</dbReference>
<keyword evidence="5 6" id="KW-0472">Membrane</keyword>
<dbReference type="eggNOG" id="COG1279">
    <property type="taxonomic scope" value="Bacteria"/>
</dbReference>
<dbReference type="HOGENOM" id="CLU_1298351_0_0_7"/>
<dbReference type="KEGG" id="hoh:Hoch_5675"/>
<evidence type="ECO:0000256" key="5">
    <source>
        <dbReference type="ARBA" id="ARBA00023136"/>
    </source>
</evidence>
<keyword evidence="8" id="KW-1185">Reference proteome</keyword>
<dbReference type="OrthoDB" id="5638726at2"/>
<dbReference type="Pfam" id="PF01810">
    <property type="entry name" value="LysE"/>
    <property type="match status" value="1"/>
</dbReference>
<evidence type="ECO:0000313" key="7">
    <source>
        <dbReference type="EMBL" id="ACY18152.1"/>
    </source>
</evidence>
<accession>D0LGC7</accession>
<evidence type="ECO:0000256" key="4">
    <source>
        <dbReference type="ARBA" id="ARBA00022989"/>
    </source>
</evidence>
<evidence type="ECO:0000256" key="2">
    <source>
        <dbReference type="ARBA" id="ARBA00022475"/>
    </source>
</evidence>
<keyword evidence="3 6" id="KW-0812">Transmembrane</keyword>
<evidence type="ECO:0000256" key="6">
    <source>
        <dbReference type="SAM" id="Phobius"/>
    </source>
</evidence>
<reference evidence="7 8" key="1">
    <citation type="journal article" date="2010" name="Stand. Genomic Sci.">
        <title>Complete genome sequence of Haliangium ochraceum type strain (SMP-2).</title>
        <authorList>
            <consortium name="US DOE Joint Genome Institute (JGI-PGF)"/>
            <person name="Ivanova N."/>
            <person name="Daum C."/>
            <person name="Lang E."/>
            <person name="Abt B."/>
            <person name="Kopitz M."/>
            <person name="Saunders E."/>
            <person name="Lapidus A."/>
            <person name="Lucas S."/>
            <person name="Glavina Del Rio T."/>
            <person name="Nolan M."/>
            <person name="Tice H."/>
            <person name="Copeland A."/>
            <person name="Cheng J.F."/>
            <person name="Chen F."/>
            <person name="Bruce D."/>
            <person name="Goodwin L."/>
            <person name="Pitluck S."/>
            <person name="Mavromatis K."/>
            <person name="Pati A."/>
            <person name="Mikhailova N."/>
            <person name="Chen A."/>
            <person name="Palaniappan K."/>
            <person name="Land M."/>
            <person name="Hauser L."/>
            <person name="Chang Y.J."/>
            <person name="Jeffries C.D."/>
            <person name="Detter J.C."/>
            <person name="Brettin T."/>
            <person name="Rohde M."/>
            <person name="Goker M."/>
            <person name="Bristow J."/>
            <person name="Markowitz V."/>
            <person name="Eisen J.A."/>
            <person name="Hugenholtz P."/>
            <person name="Kyrpides N.C."/>
            <person name="Klenk H.P."/>
        </authorList>
    </citation>
    <scope>NUCLEOTIDE SEQUENCE [LARGE SCALE GENOMIC DNA]</scope>
    <source>
        <strain evidence="8">DSM 14365 / CIP 107738 / JCM 11303 / AJ 13395 / SMP-2</strain>
    </source>
</reference>